<name>A0AAD9KLN9_RIDPI</name>
<evidence type="ECO:0000313" key="1">
    <source>
        <dbReference type="EMBL" id="KAK2173525.1"/>
    </source>
</evidence>
<dbReference type="EMBL" id="JAODUO010000868">
    <property type="protein sequence ID" value="KAK2173525.1"/>
    <property type="molecule type" value="Genomic_DNA"/>
</dbReference>
<evidence type="ECO:0000313" key="2">
    <source>
        <dbReference type="Proteomes" id="UP001209878"/>
    </source>
</evidence>
<protein>
    <submittedName>
        <fullName evidence="1">Uncharacterized protein</fullName>
    </submittedName>
</protein>
<dbReference type="Proteomes" id="UP001209878">
    <property type="component" value="Unassembled WGS sequence"/>
</dbReference>
<gene>
    <name evidence="1" type="ORF">NP493_869g01005</name>
</gene>
<reference evidence="1" key="1">
    <citation type="journal article" date="2023" name="Mol. Biol. Evol.">
        <title>Third-Generation Sequencing Reveals the Adaptive Role of the Epigenome in Three Deep-Sea Polychaetes.</title>
        <authorList>
            <person name="Perez M."/>
            <person name="Aroh O."/>
            <person name="Sun Y."/>
            <person name="Lan Y."/>
            <person name="Juniper S.K."/>
            <person name="Young C.R."/>
            <person name="Angers B."/>
            <person name="Qian P.Y."/>
        </authorList>
    </citation>
    <scope>NUCLEOTIDE SEQUENCE</scope>
    <source>
        <strain evidence="1">R07B-5</strain>
    </source>
</reference>
<organism evidence="1 2">
    <name type="scientific">Ridgeia piscesae</name>
    <name type="common">Tubeworm</name>
    <dbReference type="NCBI Taxonomy" id="27915"/>
    <lineage>
        <taxon>Eukaryota</taxon>
        <taxon>Metazoa</taxon>
        <taxon>Spiralia</taxon>
        <taxon>Lophotrochozoa</taxon>
        <taxon>Annelida</taxon>
        <taxon>Polychaeta</taxon>
        <taxon>Sedentaria</taxon>
        <taxon>Canalipalpata</taxon>
        <taxon>Sabellida</taxon>
        <taxon>Siboglinidae</taxon>
        <taxon>Ridgeia</taxon>
    </lineage>
</organism>
<keyword evidence="2" id="KW-1185">Reference proteome</keyword>
<comment type="caution">
    <text evidence="1">The sequence shown here is derived from an EMBL/GenBank/DDBJ whole genome shotgun (WGS) entry which is preliminary data.</text>
</comment>
<dbReference type="AlphaFoldDB" id="A0AAD9KLN9"/>
<accession>A0AAD9KLN9</accession>
<sequence>MLDDFNFPAIDHKRRGRRRFLSPKIHNDLFRFIYIKFQIVIVAPTDEFVYLISLFRFIRICY</sequence>
<proteinExistence type="predicted"/>